<gene>
    <name evidence="2" type="ORF">niasHT_015188</name>
</gene>
<dbReference type="EMBL" id="JBICBT010000491">
    <property type="protein sequence ID" value="KAL3111990.1"/>
    <property type="molecule type" value="Genomic_DNA"/>
</dbReference>
<sequence length="77" mass="8782">MENIKNFVEWSVKQGVPVHETFQSDDLYEGRDLYSVCMTLYSLGRVLEKRGMSCPKRVKKRPNFQCACGGFPSSTSN</sequence>
<protein>
    <recommendedName>
        <fullName evidence="1">Calponin-homology (CH) domain-containing protein</fullName>
    </recommendedName>
</protein>
<accession>A0ABD2L9T4</accession>
<keyword evidence="3" id="KW-1185">Reference proteome</keyword>
<evidence type="ECO:0000313" key="2">
    <source>
        <dbReference type="EMBL" id="KAL3111990.1"/>
    </source>
</evidence>
<dbReference type="Pfam" id="PF00307">
    <property type="entry name" value="CH"/>
    <property type="match status" value="1"/>
</dbReference>
<dbReference type="InterPro" id="IPR036872">
    <property type="entry name" value="CH_dom_sf"/>
</dbReference>
<evidence type="ECO:0000259" key="1">
    <source>
        <dbReference type="Pfam" id="PF00307"/>
    </source>
</evidence>
<comment type="caution">
    <text evidence="2">The sequence shown here is derived from an EMBL/GenBank/DDBJ whole genome shotgun (WGS) entry which is preliminary data.</text>
</comment>
<reference evidence="2 3" key="1">
    <citation type="submission" date="2024-10" db="EMBL/GenBank/DDBJ databases">
        <authorList>
            <person name="Kim D."/>
        </authorList>
    </citation>
    <scope>NUCLEOTIDE SEQUENCE [LARGE SCALE GENOMIC DNA]</scope>
    <source>
        <strain evidence="2">BH-2024</strain>
    </source>
</reference>
<feature type="domain" description="Calponin-homology (CH)" evidence="1">
    <location>
        <begin position="1"/>
        <end position="47"/>
    </location>
</feature>
<dbReference type="AlphaFoldDB" id="A0ABD2L9T4"/>
<dbReference type="InterPro" id="IPR001715">
    <property type="entry name" value="CH_dom"/>
</dbReference>
<dbReference type="SUPFAM" id="SSF47576">
    <property type="entry name" value="Calponin-homology domain, CH-domain"/>
    <property type="match status" value="1"/>
</dbReference>
<organism evidence="2 3">
    <name type="scientific">Heterodera trifolii</name>
    <dbReference type="NCBI Taxonomy" id="157864"/>
    <lineage>
        <taxon>Eukaryota</taxon>
        <taxon>Metazoa</taxon>
        <taxon>Ecdysozoa</taxon>
        <taxon>Nematoda</taxon>
        <taxon>Chromadorea</taxon>
        <taxon>Rhabditida</taxon>
        <taxon>Tylenchina</taxon>
        <taxon>Tylenchomorpha</taxon>
        <taxon>Tylenchoidea</taxon>
        <taxon>Heteroderidae</taxon>
        <taxon>Heteroderinae</taxon>
        <taxon>Heterodera</taxon>
    </lineage>
</organism>
<dbReference type="Proteomes" id="UP001620626">
    <property type="component" value="Unassembled WGS sequence"/>
</dbReference>
<name>A0ABD2L9T4_9BILA</name>
<proteinExistence type="predicted"/>
<dbReference type="Gene3D" id="1.10.418.10">
    <property type="entry name" value="Calponin-like domain"/>
    <property type="match status" value="1"/>
</dbReference>
<evidence type="ECO:0000313" key="3">
    <source>
        <dbReference type="Proteomes" id="UP001620626"/>
    </source>
</evidence>